<protein>
    <submittedName>
        <fullName evidence="1">Uncharacterized protein</fullName>
    </submittedName>
</protein>
<keyword evidence="2" id="KW-1185">Reference proteome</keyword>
<dbReference type="Proteomes" id="UP000886523">
    <property type="component" value="Unassembled WGS sequence"/>
</dbReference>
<comment type="caution">
    <text evidence="1">The sequence shown here is derived from an EMBL/GenBank/DDBJ whole genome shotgun (WGS) entry which is preliminary data.</text>
</comment>
<evidence type="ECO:0000313" key="1">
    <source>
        <dbReference type="EMBL" id="KAF9504697.1"/>
    </source>
</evidence>
<proteinExistence type="predicted"/>
<dbReference type="AlphaFoldDB" id="A0A9P6DJL7"/>
<evidence type="ECO:0000313" key="2">
    <source>
        <dbReference type="Proteomes" id="UP000886523"/>
    </source>
</evidence>
<gene>
    <name evidence="1" type="ORF">BS47DRAFT_1401124</name>
</gene>
<sequence>MCQSLQNIVGDGPFLPPSHDASSSAAEGLPHTQNAWFPSDPPLHLWVLDFPCILVHILDLPCVLVDVLDLPYVLAVILFLPHLPAHILNLPRIPAHVLDLPCILTHILPPLMFPDTSMIPIAFSHMPTLSPTF</sequence>
<dbReference type="EMBL" id="MU129203">
    <property type="protein sequence ID" value="KAF9504697.1"/>
    <property type="molecule type" value="Genomic_DNA"/>
</dbReference>
<organism evidence="1 2">
    <name type="scientific">Hydnum rufescens UP504</name>
    <dbReference type="NCBI Taxonomy" id="1448309"/>
    <lineage>
        <taxon>Eukaryota</taxon>
        <taxon>Fungi</taxon>
        <taxon>Dikarya</taxon>
        <taxon>Basidiomycota</taxon>
        <taxon>Agaricomycotina</taxon>
        <taxon>Agaricomycetes</taxon>
        <taxon>Cantharellales</taxon>
        <taxon>Hydnaceae</taxon>
        <taxon>Hydnum</taxon>
    </lineage>
</organism>
<name>A0A9P6DJL7_9AGAM</name>
<reference evidence="1" key="1">
    <citation type="journal article" date="2020" name="Nat. Commun.">
        <title>Large-scale genome sequencing of mycorrhizal fungi provides insights into the early evolution of symbiotic traits.</title>
        <authorList>
            <person name="Miyauchi S."/>
            <person name="Kiss E."/>
            <person name="Kuo A."/>
            <person name="Drula E."/>
            <person name="Kohler A."/>
            <person name="Sanchez-Garcia M."/>
            <person name="Morin E."/>
            <person name="Andreopoulos B."/>
            <person name="Barry K.W."/>
            <person name="Bonito G."/>
            <person name="Buee M."/>
            <person name="Carver A."/>
            <person name="Chen C."/>
            <person name="Cichocki N."/>
            <person name="Clum A."/>
            <person name="Culley D."/>
            <person name="Crous P.W."/>
            <person name="Fauchery L."/>
            <person name="Girlanda M."/>
            <person name="Hayes R.D."/>
            <person name="Keri Z."/>
            <person name="LaButti K."/>
            <person name="Lipzen A."/>
            <person name="Lombard V."/>
            <person name="Magnuson J."/>
            <person name="Maillard F."/>
            <person name="Murat C."/>
            <person name="Nolan M."/>
            <person name="Ohm R.A."/>
            <person name="Pangilinan J."/>
            <person name="Pereira M.F."/>
            <person name="Perotto S."/>
            <person name="Peter M."/>
            <person name="Pfister S."/>
            <person name="Riley R."/>
            <person name="Sitrit Y."/>
            <person name="Stielow J.B."/>
            <person name="Szollosi G."/>
            <person name="Zifcakova L."/>
            <person name="Stursova M."/>
            <person name="Spatafora J.W."/>
            <person name="Tedersoo L."/>
            <person name="Vaario L.M."/>
            <person name="Yamada A."/>
            <person name="Yan M."/>
            <person name="Wang P."/>
            <person name="Xu J."/>
            <person name="Bruns T."/>
            <person name="Baldrian P."/>
            <person name="Vilgalys R."/>
            <person name="Dunand C."/>
            <person name="Henrissat B."/>
            <person name="Grigoriev I.V."/>
            <person name="Hibbett D."/>
            <person name="Nagy L.G."/>
            <person name="Martin F.M."/>
        </authorList>
    </citation>
    <scope>NUCLEOTIDE SEQUENCE</scope>
    <source>
        <strain evidence="1">UP504</strain>
    </source>
</reference>
<accession>A0A9P6DJL7</accession>